<reference evidence="2 3" key="1">
    <citation type="submission" date="2020-07" db="EMBL/GenBank/DDBJ databases">
        <title>Genome of Haloechinothrix sp.</title>
        <authorList>
            <person name="Tang S.-K."/>
            <person name="Yang L."/>
            <person name="Zhu W.-Y."/>
        </authorList>
    </citation>
    <scope>NUCLEOTIDE SEQUENCE [LARGE SCALE GENOMIC DNA]</scope>
    <source>
        <strain evidence="2 3">YIM 98757</strain>
    </source>
</reference>
<evidence type="ECO:0000256" key="1">
    <source>
        <dbReference type="SAM" id="SignalP"/>
    </source>
</evidence>
<name>A0A838AEN7_9PSEU</name>
<dbReference type="PANTHER" id="PTHR38787">
    <property type="entry name" value="REGULATORY P DOMAIN-CONTAINING PROTEIN"/>
    <property type="match status" value="1"/>
</dbReference>
<evidence type="ECO:0000313" key="3">
    <source>
        <dbReference type="Proteomes" id="UP000582974"/>
    </source>
</evidence>
<dbReference type="InterPro" id="IPR013211">
    <property type="entry name" value="LVIVD"/>
</dbReference>
<dbReference type="PANTHER" id="PTHR38787:SF3">
    <property type="entry name" value="REGULATORY P DOMAIN-CONTAINING PROTEIN"/>
    <property type="match status" value="1"/>
</dbReference>
<feature type="chain" id="PRO_5039696395" evidence="1">
    <location>
        <begin position="28"/>
        <end position="450"/>
    </location>
</feature>
<dbReference type="Proteomes" id="UP000582974">
    <property type="component" value="Unassembled WGS sequence"/>
</dbReference>
<dbReference type="GO" id="GO:0005576">
    <property type="term" value="C:extracellular region"/>
    <property type="evidence" value="ECO:0007669"/>
    <property type="project" value="TreeGrafter"/>
</dbReference>
<sequence>MRARWITAGVGTLLVAVLGAAPSAAHDGGFHEVQPPPMEMQQQEFEAVAAADAEEDSNAPRGFAPCIQGMAADTYPCDGVDMLSHLTLDDLGFSFANDMWGWTDPATKKDYALLGGTEGTAFVDISDPKRPRHVGTLPAHVLDENRPFWRDIKVHDDHAFIVSEQIPHGMQVFDLTRLRGATGEPVTFDEDAHYDGIDRAHNVAVNEDTGFAYVVGSDTCEGGLHMVDITAPTSPSFAGCFAEHGYIHDTQCVIYEGPDARYRGNEICFNSNANRVGDGIENRLSIVDVTDKDNPVALAREDYAEDGYSHQGSLTPDQRYFLHGDELDEVEHGVNTRTRVWDVSDLTAPGVNGTFDNETTSIDHNIYTEGSFAYASNYTSGLRVYDTSEVASGELSEVAFFDVYPENDNATFEGGTWSNYSHFRQKGIVAVNTMDRGLFVLQPRVSRSGN</sequence>
<proteinExistence type="predicted"/>
<dbReference type="Pfam" id="PF08309">
    <property type="entry name" value="LVIVD"/>
    <property type="match status" value="1"/>
</dbReference>
<accession>A0A838AEN7</accession>
<dbReference type="RefSeq" id="WP_180894585.1">
    <property type="nucleotide sequence ID" value="NZ_JACCKD010000008.1"/>
</dbReference>
<protein>
    <submittedName>
        <fullName evidence="2">Choice-of-anchor B family protein</fullName>
    </submittedName>
</protein>
<dbReference type="EMBL" id="JACCKD010000008">
    <property type="protein sequence ID" value="MBA0127776.1"/>
    <property type="molecule type" value="Genomic_DNA"/>
</dbReference>
<evidence type="ECO:0000313" key="2">
    <source>
        <dbReference type="EMBL" id="MBA0127776.1"/>
    </source>
</evidence>
<dbReference type="InterPro" id="IPR011048">
    <property type="entry name" value="Haem_d1_sf"/>
</dbReference>
<feature type="signal peptide" evidence="1">
    <location>
        <begin position="1"/>
        <end position="27"/>
    </location>
</feature>
<comment type="caution">
    <text evidence="2">The sequence shown here is derived from an EMBL/GenBank/DDBJ whole genome shotgun (WGS) entry which is preliminary data.</text>
</comment>
<organism evidence="2 3">
    <name type="scientific">Haloechinothrix aidingensis</name>
    <dbReference type="NCBI Taxonomy" id="2752311"/>
    <lineage>
        <taxon>Bacteria</taxon>
        <taxon>Bacillati</taxon>
        <taxon>Actinomycetota</taxon>
        <taxon>Actinomycetes</taxon>
        <taxon>Pseudonocardiales</taxon>
        <taxon>Pseudonocardiaceae</taxon>
        <taxon>Haloechinothrix</taxon>
    </lineage>
</organism>
<keyword evidence="1" id="KW-0732">Signal</keyword>
<dbReference type="InterPro" id="IPR027589">
    <property type="entry name" value="Choice_anch_B"/>
</dbReference>
<gene>
    <name evidence="2" type="ORF">H0B56_19700</name>
</gene>
<dbReference type="SUPFAM" id="SSF51004">
    <property type="entry name" value="C-terminal (heme d1) domain of cytochrome cd1-nitrite reductase"/>
    <property type="match status" value="1"/>
</dbReference>
<keyword evidence="3" id="KW-1185">Reference proteome</keyword>
<dbReference type="NCBIfam" id="TIGR04312">
    <property type="entry name" value="choice_anch_B"/>
    <property type="match status" value="1"/>
</dbReference>
<dbReference type="AlphaFoldDB" id="A0A838AEN7"/>